<keyword evidence="3" id="KW-1185">Reference proteome</keyword>
<accession>A0A0D3GPJ6</accession>
<proteinExistence type="predicted"/>
<reference evidence="2" key="2">
    <citation type="submission" date="2015-03" db="UniProtKB">
        <authorList>
            <consortium name="EnsemblPlants"/>
        </authorList>
    </citation>
    <scope>IDENTIFICATION</scope>
</reference>
<organism evidence="2">
    <name type="scientific">Oryza barthii</name>
    <dbReference type="NCBI Taxonomy" id="65489"/>
    <lineage>
        <taxon>Eukaryota</taxon>
        <taxon>Viridiplantae</taxon>
        <taxon>Streptophyta</taxon>
        <taxon>Embryophyta</taxon>
        <taxon>Tracheophyta</taxon>
        <taxon>Spermatophyta</taxon>
        <taxon>Magnoliopsida</taxon>
        <taxon>Liliopsida</taxon>
        <taxon>Poales</taxon>
        <taxon>Poaceae</taxon>
        <taxon>BOP clade</taxon>
        <taxon>Oryzoideae</taxon>
        <taxon>Oryzeae</taxon>
        <taxon>Oryzinae</taxon>
        <taxon>Oryza</taxon>
    </lineage>
</organism>
<feature type="compositionally biased region" description="Low complexity" evidence="1">
    <location>
        <begin position="30"/>
        <end position="46"/>
    </location>
</feature>
<dbReference type="Proteomes" id="UP000026960">
    <property type="component" value="Chromosome 7"/>
</dbReference>
<dbReference type="AlphaFoldDB" id="A0A0D3GPJ6"/>
<reference evidence="2" key="1">
    <citation type="journal article" date="2009" name="Rice">
        <title>De Novo Next Generation Sequencing of Plant Genomes.</title>
        <authorList>
            <person name="Rounsley S."/>
            <person name="Marri P.R."/>
            <person name="Yu Y."/>
            <person name="He R."/>
            <person name="Sisneros N."/>
            <person name="Goicoechea J.L."/>
            <person name="Lee S.J."/>
            <person name="Angelova A."/>
            <person name="Kudrna D."/>
            <person name="Luo M."/>
            <person name="Affourtit J."/>
            <person name="Desany B."/>
            <person name="Knight J."/>
            <person name="Niazi F."/>
            <person name="Egholm M."/>
            <person name="Wing R.A."/>
        </authorList>
    </citation>
    <scope>NUCLEOTIDE SEQUENCE [LARGE SCALE GENOMIC DNA]</scope>
    <source>
        <strain evidence="2">cv. IRGC 105608</strain>
    </source>
</reference>
<feature type="compositionally biased region" description="Basic and acidic residues" evidence="1">
    <location>
        <begin position="49"/>
        <end position="58"/>
    </location>
</feature>
<name>A0A0D3GPJ6_9ORYZ</name>
<evidence type="ECO:0000313" key="2">
    <source>
        <dbReference type="EnsemblPlants" id="OBART07G10020.1"/>
    </source>
</evidence>
<evidence type="ECO:0000256" key="1">
    <source>
        <dbReference type="SAM" id="MobiDB-lite"/>
    </source>
</evidence>
<feature type="region of interest" description="Disordered" evidence="1">
    <location>
        <begin position="130"/>
        <end position="152"/>
    </location>
</feature>
<feature type="region of interest" description="Disordered" evidence="1">
    <location>
        <begin position="25"/>
        <end position="90"/>
    </location>
</feature>
<dbReference type="Gramene" id="OBART07G10020.1">
    <property type="protein sequence ID" value="OBART07G10020.1"/>
    <property type="gene ID" value="OBART07G10020"/>
</dbReference>
<sequence>MPILAFLSPHAKAQPLLWVELRPHPESRNNLRPSSSSLPAGESESSTAVERREREGRTRSGSSRCSPARHRPHRDAAPTLPVAGGPPPTTCRRRPMLPTGSTMCACFIAIALHLRAAALARCRRQASGCGSRSARRRRPSTHELRAVAPPRSPGAAVASAEMRHQASCCVGSAGTRH</sequence>
<protein>
    <submittedName>
        <fullName evidence="2">Uncharacterized protein</fullName>
    </submittedName>
</protein>
<dbReference type="PaxDb" id="65489-OBART07G10020.1"/>
<dbReference type="EnsemblPlants" id="OBART07G10020.1">
    <property type="protein sequence ID" value="OBART07G10020.1"/>
    <property type="gene ID" value="OBART07G10020"/>
</dbReference>
<evidence type="ECO:0000313" key="3">
    <source>
        <dbReference type="Proteomes" id="UP000026960"/>
    </source>
</evidence>
<dbReference type="HOGENOM" id="CLU_1520133_0_0_1"/>